<dbReference type="EMBL" id="LNKA01000001">
    <property type="protein sequence ID" value="KTC65507.1"/>
    <property type="molecule type" value="Genomic_DNA"/>
</dbReference>
<dbReference type="AlphaFoldDB" id="A0A0W0R376"/>
<proteinExistence type="predicted"/>
<feature type="transmembrane region" description="Helical" evidence="1">
    <location>
        <begin position="126"/>
        <end position="150"/>
    </location>
</feature>
<dbReference type="PROSITE" id="PS51257">
    <property type="entry name" value="PROKAR_LIPOPROTEIN"/>
    <property type="match status" value="1"/>
</dbReference>
<evidence type="ECO:0000313" key="3">
    <source>
        <dbReference type="EMBL" id="VEH84672.1"/>
    </source>
</evidence>
<keyword evidence="1" id="KW-0472">Membrane</keyword>
<dbReference type="Proteomes" id="UP000281170">
    <property type="component" value="Plasmid 9"/>
</dbReference>
<gene>
    <name evidence="2" type="ORF">Lade_0165</name>
    <name evidence="3" type="ORF">NCTC12735_00279</name>
</gene>
<keyword evidence="1" id="KW-0812">Transmembrane</keyword>
<evidence type="ECO:0000313" key="5">
    <source>
        <dbReference type="Proteomes" id="UP000281170"/>
    </source>
</evidence>
<evidence type="ECO:0000313" key="2">
    <source>
        <dbReference type="EMBL" id="KTC65507.1"/>
    </source>
</evidence>
<evidence type="ECO:0000313" key="4">
    <source>
        <dbReference type="Proteomes" id="UP000054859"/>
    </source>
</evidence>
<keyword evidence="3" id="KW-0614">Plasmid</keyword>
<dbReference type="PATRIC" id="fig|45056.6.peg.168"/>
<reference evidence="3 5" key="2">
    <citation type="submission" date="2018-12" db="EMBL/GenBank/DDBJ databases">
        <authorList>
            <consortium name="Pathogen Informatics"/>
        </authorList>
    </citation>
    <scope>NUCLEOTIDE SEQUENCE [LARGE SCALE GENOMIC DNA]</scope>
    <source>
        <strain evidence="3 5">NCTC12735</strain>
        <plasmid evidence="5">9</plasmid>
    </source>
</reference>
<reference evidence="2 4" key="1">
    <citation type="submission" date="2015-11" db="EMBL/GenBank/DDBJ databases">
        <title>Identification of large and diverse effector repertoires of 38 Legionella species.</title>
        <authorList>
            <person name="Burstein D."/>
            <person name="Amaro F."/>
            <person name="Zusman T."/>
            <person name="Lifshitz Z."/>
            <person name="Cohen O."/>
            <person name="Gilbert J.A."/>
            <person name="Pupko T."/>
            <person name="Shuman H.A."/>
            <person name="Segal G."/>
        </authorList>
    </citation>
    <scope>NUCLEOTIDE SEQUENCE [LARGE SCALE GENOMIC DNA]</scope>
    <source>
        <strain evidence="2 4">1762-AUS-E</strain>
    </source>
</reference>
<feature type="transmembrane region" description="Helical" evidence="1">
    <location>
        <begin position="92"/>
        <end position="114"/>
    </location>
</feature>
<feature type="transmembrane region" description="Helical" evidence="1">
    <location>
        <begin position="156"/>
        <end position="179"/>
    </location>
</feature>
<dbReference type="KEGG" id="ladl:NCTC12735_00279"/>
<dbReference type="OrthoDB" id="5653628at2"/>
<sequence>MWATLIKKYWQVTIFKDSPANTPHSLLLLVLVACLYLTIMIFQWEWSHIELQFTYLGAIFAAIALIVSYTLYTGILLKALGVYNRFVQTLTSLFACHFIIHIFAIPLLLFMPVVSTNGEISSPLMLLGILYLLATLILTAWQFILTVYIYKEALSLPYFPAVLASVGLLATNILTISFWR</sequence>
<dbReference type="STRING" id="45056.Lade_0165"/>
<keyword evidence="4" id="KW-1185">Reference proteome</keyword>
<dbReference type="Proteomes" id="UP000054859">
    <property type="component" value="Unassembled WGS sequence"/>
</dbReference>
<name>A0A0W0R376_9GAMM</name>
<geneLocation type="plasmid" evidence="3 5">
    <name>9</name>
</geneLocation>
<feature type="transmembrane region" description="Helical" evidence="1">
    <location>
        <begin position="53"/>
        <end position="72"/>
    </location>
</feature>
<feature type="transmembrane region" description="Helical" evidence="1">
    <location>
        <begin position="26"/>
        <end position="46"/>
    </location>
</feature>
<keyword evidence="1" id="KW-1133">Transmembrane helix</keyword>
<evidence type="ECO:0008006" key="6">
    <source>
        <dbReference type="Google" id="ProtNLM"/>
    </source>
</evidence>
<dbReference type="RefSeq" id="WP_058461263.1">
    <property type="nucleotide sequence ID" value="NZ_CAAAHS010000003.1"/>
</dbReference>
<dbReference type="EMBL" id="LR134418">
    <property type="protein sequence ID" value="VEH84672.1"/>
    <property type="molecule type" value="Genomic_DNA"/>
</dbReference>
<evidence type="ECO:0000256" key="1">
    <source>
        <dbReference type="SAM" id="Phobius"/>
    </source>
</evidence>
<accession>A0A0W0R376</accession>
<protein>
    <recommendedName>
        <fullName evidence="6">Yip1 domain-containing protein</fullName>
    </recommendedName>
</protein>
<organism evidence="2 4">
    <name type="scientific">Legionella adelaidensis</name>
    <dbReference type="NCBI Taxonomy" id="45056"/>
    <lineage>
        <taxon>Bacteria</taxon>
        <taxon>Pseudomonadati</taxon>
        <taxon>Pseudomonadota</taxon>
        <taxon>Gammaproteobacteria</taxon>
        <taxon>Legionellales</taxon>
        <taxon>Legionellaceae</taxon>
        <taxon>Legionella</taxon>
    </lineage>
</organism>